<keyword evidence="10" id="KW-0902">Two-component regulatory system</keyword>
<evidence type="ECO:0000256" key="7">
    <source>
        <dbReference type="ARBA" id="ARBA00022777"/>
    </source>
</evidence>
<evidence type="ECO:0000256" key="3">
    <source>
        <dbReference type="ARBA" id="ARBA00022553"/>
    </source>
</evidence>
<keyword evidence="16" id="KW-1185">Reference proteome</keyword>
<dbReference type="RefSeq" id="WP_208849478.1">
    <property type="nucleotide sequence ID" value="NZ_JAGGDJ010000022.1"/>
</dbReference>
<feature type="transmembrane region" description="Helical" evidence="12">
    <location>
        <begin position="28"/>
        <end position="48"/>
    </location>
</feature>
<evidence type="ECO:0000256" key="5">
    <source>
        <dbReference type="ARBA" id="ARBA00022692"/>
    </source>
</evidence>
<dbReference type="Gene3D" id="3.30.565.10">
    <property type="entry name" value="Histidine kinase-like ATPase, C-terminal domain"/>
    <property type="match status" value="1"/>
</dbReference>
<feature type="domain" description="Signal transduction histidine kinase internal region" evidence="14">
    <location>
        <begin position="380"/>
        <end position="459"/>
    </location>
</feature>
<evidence type="ECO:0000256" key="2">
    <source>
        <dbReference type="ARBA" id="ARBA00022475"/>
    </source>
</evidence>
<dbReference type="InterPro" id="IPR036890">
    <property type="entry name" value="HATPase_C_sf"/>
</dbReference>
<keyword evidence="7 15" id="KW-0418">Kinase</keyword>
<dbReference type="PANTHER" id="PTHR34220">
    <property type="entry name" value="SENSOR HISTIDINE KINASE YPDA"/>
    <property type="match status" value="1"/>
</dbReference>
<evidence type="ECO:0000313" key="16">
    <source>
        <dbReference type="Proteomes" id="UP000670947"/>
    </source>
</evidence>
<proteinExistence type="predicted"/>
<comment type="caution">
    <text evidence="15">The sequence shown here is derived from an EMBL/GenBank/DDBJ whole genome shotgun (WGS) entry which is preliminary data.</text>
</comment>
<dbReference type="EMBL" id="JAGGDJ010000022">
    <property type="protein sequence ID" value="MBO7746732.1"/>
    <property type="molecule type" value="Genomic_DNA"/>
</dbReference>
<evidence type="ECO:0000256" key="11">
    <source>
        <dbReference type="ARBA" id="ARBA00023136"/>
    </source>
</evidence>
<dbReference type="InterPro" id="IPR010559">
    <property type="entry name" value="Sig_transdc_His_kin_internal"/>
</dbReference>
<dbReference type="InterPro" id="IPR003594">
    <property type="entry name" value="HATPase_dom"/>
</dbReference>
<dbReference type="SUPFAM" id="SSF55874">
    <property type="entry name" value="ATPase domain of HSP90 chaperone/DNA topoisomerase II/histidine kinase"/>
    <property type="match status" value="1"/>
</dbReference>
<evidence type="ECO:0000256" key="12">
    <source>
        <dbReference type="SAM" id="Phobius"/>
    </source>
</evidence>
<feature type="domain" description="Histidine kinase/HSP90-like ATPase" evidence="13">
    <location>
        <begin position="480"/>
        <end position="584"/>
    </location>
</feature>
<dbReference type="Pfam" id="PF02518">
    <property type="entry name" value="HATPase_c"/>
    <property type="match status" value="1"/>
</dbReference>
<evidence type="ECO:0000256" key="4">
    <source>
        <dbReference type="ARBA" id="ARBA00022679"/>
    </source>
</evidence>
<dbReference type="Pfam" id="PF06580">
    <property type="entry name" value="His_kinase"/>
    <property type="match status" value="1"/>
</dbReference>
<dbReference type="Gene3D" id="6.10.340.10">
    <property type="match status" value="1"/>
</dbReference>
<comment type="subcellular location">
    <subcellularLocation>
        <location evidence="1">Cell membrane</location>
        <topology evidence="1">Multi-pass membrane protein</topology>
    </subcellularLocation>
</comment>
<evidence type="ECO:0000259" key="13">
    <source>
        <dbReference type="Pfam" id="PF02518"/>
    </source>
</evidence>
<evidence type="ECO:0000313" key="15">
    <source>
        <dbReference type="EMBL" id="MBO7746732.1"/>
    </source>
</evidence>
<keyword evidence="9 12" id="KW-1133">Transmembrane helix</keyword>
<organism evidence="15 16">
    <name type="scientific">Paenibacillus artemisiicola</name>
    <dbReference type="NCBI Taxonomy" id="1172618"/>
    <lineage>
        <taxon>Bacteria</taxon>
        <taxon>Bacillati</taxon>
        <taxon>Bacillota</taxon>
        <taxon>Bacilli</taxon>
        <taxon>Bacillales</taxon>
        <taxon>Paenibacillaceae</taxon>
        <taxon>Paenibacillus</taxon>
    </lineage>
</organism>
<dbReference type="InterPro" id="IPR050640">
    <property type="entry name" value="Bact_2-comp_sensor_kinase"/>
</dbReference>
<feature type="transmembrane region" description="Helical" evidence="12">
    <location>
        <begin position="300"/>
        <end position="321"/>
    </location>
</feature>
<dbReference type="GO" id="GO:0016301">
    <property type="term" value="F:kinase activity"/>
    <property type="evidence" value="ECO:0007669"/>
    <property type="project" value="UniProtKB-KW"/>
</dbReference>
<keyword evidence="3" id="KW-0597">Phosphoprotein</keyword>
<evidence type="ECO:0000256" key="8">
    <source>
        <dbReference type="ARBA" id="ARBA00022840"/>
    </source>
</evidence>
<dbReference type="Proteomes" id="UP000670947">
    <property type="component" value="Unassembled WGS sequence"/>
</dbReference>
<gene>
    <name evidence="15" type="ORF">I8J29_21165</name>
</gene>
<keyword evidence="11 12" id="KW-0472">Membrane</keyword>
<reference evidence="15 16" key="1">
    <citation type="submission" date="2021-03" db="EMBL/GenBank/DDBJ databases">
        <title>Paenibacillus artemisicola MWE-103 whole genome sequence.</title>
        <authorList>
            <person name="Ham Y.J."/>
        </authorList>
    </citation>
    <scope>NUCLEOTIDE SEQUENCE [LARGE SCALE GENOMIC DNA]</scope>
    <source>
        <strain evidence="15 16">MWE-103</strain>
    </source>
</reference>
<evidence type="ECO:0000256" key="9">
    <source>
        <dbReference type="ARBA" id="ARBA00022989"/>
    </source>
</evidence>
<accession>A0ABS3WEJ6</accession>
<keyword evidence="2" id="KW-1003">Cell membrane</keyword>
<dbReference type="PANTHER" id="PTHR34220:SF11">
    <property type="entry name" value="SENSOR PROTEIN KINASE HPTS"/>
    <property type="match status" value="1"/>
</dbReference>
<evidence type="ECO:0000256" key="10">
    <source>
        <dbReference type="ARBA" id="ARBA00023012"/>
    </source>
</evidence>
<protein>
    <submittedName>
        <fullName evidence="15">Sensor histidine kinase</fullName>
    </submittedName>
</protein>
<evidence type="ECO:0000259" key="14">
    <source>
        <dbReference type="Pfam" id="PF06580"/>
    </source>
</evidence>
<sequence>MSNRLRLKLLAAFQSFIQSFSSSIKRKLFLVMMLLTCLPLIVLTVVAIRNAEDRLESEITRSNLSKIEWTGSFVDDQIQVLDQILFSLMNDQAVSTFMDAAQKPDDPVEFPVQNNLFDKLSAQYVSNLKSFDEIQLFKKDAGKVYAIRSGEERILNDQGSVAPWNALGGRKAAFIADPDPGHFTMYRSIYRFIGLDLEGGIALQVNWSMFNPLFESLKSGDSAKILILDDTGKVVLEPMVSGAATAVPEDIITRIHGHSGDHFYKSGKYYAFYQPFAGGKMTLVKLIPTSVVSESGKNTIWFSIWIVSILIVVSILFSIIVSNKATAPILKLVRAITWTEETNSEIYIGHDRQDEIGLLEQKYAQIIKSRYQIHIEKRTAQLKALQAQINPHFLHNTLQSIGAMAVVKDVPDIYHIIQAMSSNLRYTMKVGGDLVELKQEFEHIRNYLVIQKFRFKDKITLEWEDDSAAGSGLIPPLSLQPIVENAFEHGFRNKRGGWVIRIKTTWEPDKLRIEIADNGTGMSEQSEFELKERLSRNIEDIIESKESMALSNIHARMKTQFGSEFGLEIESEWQSGTRVTLVLPNLSAQGGGFS</sequence>
<name>A0ABS3WEJ6_9BACL</name>
<evidence type="ECO:0000256" key="6">
    <source>
        <dbReference type="ARBA" id="ARBA00022741"/>
    </source>
</evidence>
<keyword evidence="8" id="KW-0067">ATP-binding</keyword>
<evidence type="ECO:0000256" key="1">
    <source>
        <dbReference type="ARBA" id="ARBA00004651"/>
    </source>
</evidence>
<keyword evidence="5 12" id="KW-0812">Transmembrane</keyword>
<keyword evidence="6" id="KW-0547">Nucleotide-binding</keyword>
<keyword evidence="4" id="KW-0808">Transferase</keyword>